<reference evidence="2 3" key="1">
    <citation type="submission" date="2018-11" db="EMBL/GenBank/DDBJ databases">
        <title>Draft genome sequence of Ferruginibacter sp. BO-59.</title>
        <authorList>
            <person name="Im W.T."/>
        </authorList>
    </citation>
    <scope>NUCLEOTIDE SEQUENCE [LARGE SCALE GENOMIC DNA]</scope>
    <source>
        <strain evidence="2 3">BO-59</strain>
    </source>
</reference>
<evidence type="ECO:0000256" key="1">
    <source>
        <dbReference type="SAM" id="Phobius"/>
    </source>
</evidence>
<dbReference type="OrthoDB" id="677647at2"/>
<sequence>MNYDLLNILSNSNKDVDNQKLMDYLSDKLSAEERHEFEKSLLDSELENDAVEGLSQFKNKKDPLLYAEELNLNLKHQLQKKKALKSKRTIRDLRWLYITIILILAFVIIAFFILFKLLR</sequence>
<dbReference type="Proteomes" id="UP000267223">
    <property type="component" value="Unassembled WGS sequence"/>
</dbReference>
<dbReference type="EMBL" id="RJJR01000001">
    <property type="protein sequence ID" value="RNI39925.1"/>
    <property type="molecule type" value="Genomic_DNA"/>
</dbReference>
<gene>
    <name evidence="2" type="ORF">EFY79_01080</name>
</gene>
<accession>A0A3M9NR25</accession>
<name>A0A3M9NR25_9BACT</name>
<feature type="transmembrane region" description="Helical" evidence="1">
    <location>
        <begin position="95"/>
        <end position="115"/>
    </location>
</feature>
<dbReference type="AlphaFoldDB" id="A0A3M9NR25"/>
<comment type="caution">
    <text evidence="2">The sequence shown here is derived from an EMBL/GenBank/DDBJ whole genome shotgun (WGS) entry which is preliminary data.</text>
</comment>
<organism evidence="2 3">
    <name type="scientific">Hanamia caeni</name>
    <dbReference type="NCBI Taxonomy" id="2294116"/>
    <lineage>
        <taxon>Bacteria</taxon>
        <taxon>Pseudomonadati</taxon>
        <taxon>Bacteroidota</taxon>
        <taxon>Chitinophagia</taxon>
        <taxon>Chitinophagales</taxon>
        <taxon>Chitinophagaceae</taxon>
        <taxon>Hanamia</taxon>
    </lineage>
</organism>
<evidence type="ECO:0000313" key="3">
    <source>
        <dbReference type="Proteomes" id="UP000267223"/>
    </source>
</evidence>
<evidence type="ECO:0000313" key="2">
    <source>
        <dbReference type="EMBL" id="RNI39925.1"/>
    </source>
</evidence>
<keyword evidence="1" id="KW-0812">Transmembrane</keyword>
<keyword evidence="3" id="KW-1185">Reference proteome</keyword>
<proteinExistence type="predicted"/>
<protein>
    <submittedName>
        <fullName evidence="2">Uncharacterized protein</fullName>
    </submittedName>
</protein>
<dbReference type="RefSeq" id="WP_123118816.1">
    <property type="nucleotide sequence ID" value="NZ_RJJR01000001.1"/>
</dbReference>
<keyword evidence="1" id="KW-0472">Membrane</keyword>
<keyword evidence="1" id="KW-1133">Transmembrane helix</keyword>